<dbReference type="AlphaFoldDB" id="A0A5D0NLB6"/>
<keyword evidence="1" id="KW-0812">Transmembrane</keyword>
<comment type="caution">
    <text evidence="2">The sequence shown here is derived from an EMBL/GenBank/DDBJ whole genome shotgun (WGS) entry which is preliminary data.</text>
</comment>
<proteinExistence type="predicted"/>
<evidence type="ECO:0000256" key="1">
    <source>
        <dbReference type="SAM" id="Phobius"/>
    </source>
</evidence>
<reference evidence="2 3" key="1">
    <citation type="submission" date="2019-08" db="EMBL/GenBank/DDBJ databases">
        <title>Actinomadura sp. nov. CYP1-5 isolated from mountain soil.</title>
        <authorList>
            <person name="Songsumanus A."/>
            <person name="Kuncharoen N."/>
            <person name="Kudo T."/>
            <person name="Yuki M."/>
            <person name="Igarashi Y."/>
            <person name="Tanasupawat S."/>
        </authorList>
    </citation>
    <scope>NUCLEOTIDE SEQUENCE [LARGE SCALE GENOMIC DNA]</scope>
    <source>
        <strain evidence="2 3">JCM 14158</strain>
    </source>
</reference>
<dbReference type="STRING" id="1220554.GCA_001552135_07455"/>
<feature type="transmembrane region" description="Helical" evidence="1">
    <location>
        <begin position="107"/>
        <end position="128"/>
    </location>
</feature>
<gene>
    <name evidence="2" type="ORF">FXF69_17575</name>
</gene>
<keyword evidence="1" id="KW-1133">Transmembrane helix</keyword>
<accession>A0A5D0NLB6</accession>
<keyword evidence="1" id="KW-0472">Membrane</keyword>
<evidence type="ECO:0000313" key="2">
    <source>
        <dbReference type="EMBL" id="TYB45267.1"/>
    </source>
</evidence>
<feature type="transmembrane region" description="Helical" evidence="1">
    <location>
        <begin position="35"/>
        <end position="58"/>
    </location>
</feature>
<keyword evidence="3" id="KW-1185">Reference proteome</keyword>
<organism evidence="2 3">
    <name type="scientific">Actinomadura chibensis</name>
    <dbReference type="NCBI Taxonomy" id="392828"/>
    <lineage>
        <taxon>Bacteria</taxon>
        <taxon>Bacillati</taxon>
        <taxon>Actinomycetota</taxon>
        <taxon>Actinomycetes</taxon>
        <taxon>Streptosporangiales</taxon>
        <taxon>Thermomonosporaceae</taxon>
        <taxon>Actinomadura</taxon>
    </lineage>
</organism>
<evidence type="ECO:0000313" key="3">
    <source>
        <dbReference type="Proteomes" id="UP000323380"/>
    </source>
</evidence>
<name>A0A5D0NLB6_9ACTN</name>
<sequence length="132" mass="13615">MQFTGWGWTAFAIPFFAPFLGAAAGAGLGAEGLTPILLCAVGGEYAAAGLLFLLGLAVNSTRTPQGRHWRNDHTLAEMSLQFIGVTVALVIGSIILSIRVGQVTAAWLGWAALVATVAVSGAIGAVVYRKTD</sequence>
<dbReference type="Proteomes" id="UP000323380">
    <property type="component" value="Unassembled WGS sequence"/>
</dbReference>
<dbReference type="RefSeq" id="WP_067903392.1">
    <property type="nucleotide sequence ID" value="NZ_VSFG01000003.1"/>
</dbReference>
<protein>
    <submittedName>
        <fullName evidence="2">Uncharacterized protein</fullName>
    </submittedName>
</protein>
<feature type="transmembrane region" description="Helical" evidence="1">
    <location>
        <begin position="79"/>
        <end position="101"/>
    </location>
</feature>
<dbReference type="EMBL" id="VSFG01000003">
    <property type="protein sequence ID" value="TYB45267.1"/>
    <property type="molecule type" value="Genomic_DNA"/>
</dbReference>